<proteinExistence type="predicted"/>
<dbReference type="WBParaSite" id="maker-unitig_12308-snap-gene-0.0-mRNA-1">
    <property type="protein sequence ID" value="maker-unitig_12308-snap-gene-0.0-mRNA-1"/>
    <property type="gene ID" value="maker-unitig_12308-snap-gene-0.0"/>
</dbReference>
<accession>A0A1I8F2R7</accession>
<protein>
    <submittedName>
        <fullName evidence="2">Ald_Xan_dh_C2 domain-containing protein</fullName>
    </submittedName>
</protein>
<evidence type="ECO:0000313" key="1">
    <source>
        <dbReference type="Proteomes" id="UP000095280"/>
    </source>
</evidence>
<keyword evidence="1" id="KW-1185">Reference proteome</keyword>
<reference evidence="2" key="1">
    <citation type="submission" date="2016-11" db="UniProtKB">
        <authorList>
            <consortium name="WormBaseParasite"/>
        </authorList>
    </citation>
    <scope>IDENTIFICATION</scope>
</reference>
<sequence>MRGVPCQCSSRPTVFCQIYVYSGLRTKKAGLRLRSLGATIDLTGTNGGPILAEVDDVASPEQLEEHEKIDAGM</sequence>
<evidence type="ECO:0000313" key="2">
    <source>
        <dbReference type="WBParaSite" id="maker-unitig_12308-snap-gene-0.0-mRNA-1"/>
    </source>
</evidence>
<name>A0A1I8F2R7_9PLAT</name>
<dbReference type="AlphaFoldDB" id="A0A1I8F2R7"/>
<organism evidence="1 2">
    <name type="scientific">Macrostomum lignano</name>
    <dbReference type="NCBI Taxonomy" id="282301"/>
    <lineage>
        <taxon>Eukaryota</taxon>
        <taxon>Metazoa</taxon>
        <taxon>Spiralia</taxon>
        <taxon>Lophotrochozoa</taxon>
        <taxon>Platyhelminthes</taxon>
        <taxon>Rhabditophora</taxon>
        <taxon>Macrostomorpha</taxon>
        <taxon>Macrostomida</taxon>
        <taxon>Macrostomidae</taxon>
        <taxon>Macrostomum</taxon>
    </lineage>
</organism>
<dbReference type="Proteomes" id="UP000095280">
    <property type="component" value="Unplaced"/>
</dbReference>